<name>A0A809SEU0_9BACT</name>
<dbReference type="SUPFAM" id="SSF48371">
    <property type="entry name" value="ARM repeat"/>
    <property type="match status" value="1"/>
</dbReference>
<dbReference type="Gene3D" id="1.25.10.10">
    <property type="entry name" value="Leucine-rich Repeat Variant"/>
    <property type="match status" value="2"/>
</dbReference>
<feature type="signal peptide" evidence="1">
    <location>
        <begin position="1"/>
        <end position="22"/>
    </location>
</feature>
<dbReference type="PROSITE" id="PS51257">
    <property type="entry name" value="PROKAR_LIPOPROTEIN"/>
    <property type="match status" value="1"/>
</dbReference>
<keyword evidence="1" id="KW-0732">Signal</keyword>
<dbReference type="AlphaFoldDB" id="A0A809SEU0"/>
<organism evidence="2 3">
    <name type="scientific">Candidatus Nitrosymbiomonas proteolyticus</name>
    <dbReference type="NCBI Taxonomy" id="2608984"/>
    <lineage>
        <taxon>Bacteria</taxon>
        <taxon>Bacillati</taxon>
        <taxon>Armatimonadota</taxon>
        <taxon>Armatimonadota incertae sedis</taxon>
        <taxon>Candidatus Nitrosymbiomonas</taxon>
    </lineage>
</organism>
<dbReference type="Proteomes" id="UP000662873">
    <property type="component" value="Chromosome"/>
</dbReference>
<evidence type="ECO:0000313" key="2">
    <source>
        <dbReference type="EMBL" id="BBO24214.1"/>
    </source>
</evidence>
<dbReference type="EMBL" id="AP021858">
    <property type="protein sequence ID" value="BBO24214.1"/>
    <property type="molecule type" value="Genomic_DNA"/>
</dbReference>
<dbReference type="KEGG" id="npy:NPRO_18090"/>
<dbReference type="InterPro" id="IPR011989">
    <property type="entry name" value="ARM-like"/>
</dbReference>
<evidence type="ECO:0000313" key="3">
    <source>
        <dbReference type="Proteomes" id="UP000662873"/>
    </source>
</evidence>
<accession>A0A809SEU0</accession>
<protein>
    <recommendedName>
        <fullName evidence="4">HEAT repeat domain-containing protein</fullName>
    </recommendedName>
</protein>
<proteinExistence type="predicted"/>
<feature type="chain" id="PRO_5035236992" description="HEAT repeat domain-containing protein" evidence="1">
    <location>
        <begin position="23"/>
        <end position="902"/>
    </location>
</feature>
<evidence type="ECO:0008006" key="4">
    <source>
        <dbReference type="Google" id="ProtNLM"/>
    </source>
</evidence>
<evidence type="ECO:0000256" key="1">
    <source>
        <dbReference type="SAM" id="SignalP"/>
    </source>
</evidence>
<dbReference type="InterPro" id="IPR016024">
    <property type="entry name" value="ARM-type_fold"/>
</dbReference>
<reference evidence="2" key="1">
    <citation type="journal article" name="DNA Res.">
        <title>The physiological potential of anammox bacteria as revealed by their core genome structure.</title>
        <authorList>
            <person name="Okubo T."/>
            <person name="Toyoda A."/>
            <person name="Fukuhara K."/>
            <person name="Uchiyama I."/>
            <person name="Harigaya Y."/>
            <person name="Kuroiwa M."/>
            <person name="Suzuki T."/>
            <person name="Murakami Y."/>
            <person name="Suwa Y."/>
            <person name="Takami H."/>
        </authorList>
    </citation>
    <scope>NUCLEOTIDE SEQUENCE</scope>
    <source>
        <strain evidence="2">317325-2</strain>
    </source>
</reference>
<gene>
    <name evidence="2" type="ORF">NPRO_18090</name>
</gene>
<sequence>MHAHFRNLVFASLLTGAAACHAQLTASEKDGLVDALFLAGLRIEDLRVYPSQPQTKHRLALLDQALANPLEAVANVQGMHEIAMRAPSSLLETAILRTFGEPKRYGLESPVDRPVVPNEIPESLQPIVRDLAVAVAVANAHVRIALSRLLPHEQRELIEGLPQIASPGESFEFARQKPPSLERAWELLGRVDLDRILFAAHILALGVERRLPDLRRAAGVTDWVGEVRFLAGGMPVIVGGKGPNTYTDRSAVLLIDLGGDDSYSGRHGAGPGYASVLIDVSGNDTYHVPDLSLGAGLLGIGFAYDLAGDDNYRGKSLCLGAGLAGVGLFVDESGDDAYQAGSMTQGFGMFGVGICKDSRGADSYRSAALSQGAARTLGFGWLIDVEGDDQYVSSGDRRLSVHPMVPSLSCSQGASLGFESVSGGFAGGIGLLSDLAGNDSYRAEALAQGAAMWHGIASLYDAKGDDSYRAARQAQASADEGSVGMFFDLGGSDLYFSEFGSSQSCAVGRSFALLLDREGNDSYMGRWNSPAFASRGGLAILLDALGEDIVSGSAGVVPELSAEGAVAVFLDLAGTDQIGAPPALSGIQVRPGQSVSYDVQASLAAPFSTSEAAAGPVPGSRQLTSASELSDLVAAIGTPPDPSFPASRVEAIRSLVSMGVPAVRWIGENRLTRLTRAEMSGFVAVVDGVGVPARELLASWVGNPSEEVARAALWACSEGGFEEAAPHLTAAFDRPSLRLLALEAAGRLNDAKAAPRLNLLCADPDPAVAFRAMEALARMGESSAIGTADALLASSNLPLRQSAWELLSQFPDHIRRSAPAMIASGDALRARAGIRLLAKVGDAEALLVIARALDDPRTGVKVEALLALEGRCPPEFRPAILRLRQDPDARVRAVAQATDPGR</sequence>